<organism evidence="2 3">
    <name type="scientific">Rubrivirga litoralis</name>
    <dbReference type="NCBI Taxonomy" id="3075598"/>
    <lineage>
        <taxon>Bacteria</taxon>
        <taxon>Pseudomonadati</taxon>
        <taxon>Rhodothermota</taxon>
        <taxon>Rhodothermia</taxon>
        <taxon>Rhodothermales</taxon>
        <taxon>Rubricoccaceae</taxon>
        <taxon>Rubrivirga</taxon>
    </lineage>
</organism>
<evidence type="ECO:0008006" key="4">
    <source>
        <dbReference type="Google" id="ProtNLM"/>
    </source>
</evidence>
<reference evidence="2 3" key="1">
    <citation type="submission" date="2023-09" db="EMBL/GenBank/DDBJ databases">
        <authorList>
            <person name="Rey-Velasco X."/>
        </authorList>
    </citation>
    <scope>NUCLEOTIDE SEQUENCE [LARGE SCALE GENOMIC DNA]</scope>
    <source>
        <strain evidence="2 3">F394</strain>
    </source>
</reference>
<keyword evidence="3" id="KW-1185">Reference proteome</keyword>
<dbReference type="EMBL" id="JAVRHT010000002">
    <property type="protein sequence ID" value="MDT0630503.1"/>
    <property type="molecule type" value="Genomic_DNA"/>
</dbReference>
<gene>
    <name evidence="2" type="ORF">RM540_01975</name>
</gene>
<comment type="caution">
    <text evidence="2">The sequence shown here is derived from an EMBL/GenBank/DDBJ whole genome shotgun (WGS) entry which is preliminary data.</text>
</comment>
<protein>
    <recommendedName>
        <fullName evidence="4">Bacterial surface antigen (D15) domain-containing protein</fullName>
    </recommendedName>
</protein>
<evidence type="ECO:0000256" key="1">
    <source>
        <dbReference type="SAM" id="SignalP"/>
    </source>
</evidence>
<accession>A0ABU3BMJ4</accession>
<dbReference type="Proteomes" id="UP001267426">
    <property type="component" value="Unassembled WGS sequence"/>
</dbReference>
<name>A0ABU3BMJ4_9BACT</name>
<dbReference type="Gene3D" id="2.40.160.50">
    <property type="entry name" value="membrane protein fhac: a member of the omp85/tpsb transporter family"/>
    <property type="match status" value="1"/>
</dbReference>
<proteinExistence type="predicted"/>
<feature type="signal peptide" evidence="1">
    <location>
        <begin position="1"/>
        <end position="20"/>
    </location>
</feature>
<dbReference type="RefSeq" id="WP_311661641.1">
    <property type="nucleotide sequence ID" value="NZ_JAVRHT010000002.1"/>
</dbReference>
<sequence>MPTALVLLLGVLLHAPAPPADSMDAPSGAGRSAAGPGVQVQPRLSPLYSANFGLGVAVGATVENAGWAGSQIAVDTRLQARYQDATVAVFTGDPYHSRVYGLVAASGSTTGRRRYYGLGPNTLTANELYLSHDAVSIEGRVGLYPFRTTALVVQPGLRFLYDRSGGVNGEDSEIPLSTLDPASQAAVAVAADQSRYGLSAGVGVATDLRDDPGYTRSGTFALVEARRFVALDGSDLQLNRLSASATTYVPLGGRAAVVVRGIGVLTRRVDDDGDGAIPFFYLPVLDDRVATAFRQDRLTGRDLVAVGAGVRLPVLDALGLYGVDALVMGYLGNVYDDVFDQFEASVSFEERAEAAADGHAPLRPSLALGLSLVDLRAGRMLLGGVLGVGPGGVTAASLQVTYDLRDVRPLFR</sequence>
<evidence type="ECO:0000313" key="2">
    <source>
        <dbReference type="EMBL" id="MDT0630503.1"/>
    </source>
</evidence>
<keyword evidence="1" id="KW-0732">Signal</keyword>
<feature type="chain" id="PRO_5047179619" description="Bacterial surface antigen (D15) domain-containing protein" evidence="1">
    <location>
        <begin position="21"/>
        <end position="412"/>
    </location>
</feature>
<evidence type="ECO:0000313" key="3">
    <source>
        <dbReference type="Proteomes" id="UP001267426"/>
    </source>
</evidence>